<sequence length="197" mass="21909">MTSSQLGIDESENTYNHLKTDWDESLGQATSKVKKTPGQYIHHKEASRPLVYLILKFQASLIQVQLLLRFHMLSTTQNGQDSSAAIQDPVVPFTVQYSLLPSDTNLAITSIPLIESSHQNQPLQISDTKSHQGMSIHRLANPVSPKPLAYTSLATVNHRYSTKSYWLVQPPCSSLRYAISMGSLLRTAAYNKSILLA</sequence>
<evidence type="ECO:0000313" key="2">
    <source>
        <dbReference type="Proteomes" id="UP000007978"/>
    </source>
</evidence>
<protein>
    <submittedName>
        <fullName evidence="1">Uncharacterized protein</fullName>
    </submittedName>
</protein>
<dbReference type="EMBL" id="AFNW01000311">
    <property type="protein sequence ID" value="EKJ70286.1"/>
    <property type="molecule type" value="Genomic_DNA"/>
</dbReference>
<evidence type="ECO:0000313" key="1">
    <source>
        <dbReference type="EMBL" id="EKJ70286.1"/>
    </source>
</evidence>
<dbReference type="GeneID" id="20368120"/>
<dbReference type="Proteomes" id="UP000007978">
    <property type="component" value="Chromosome 2"/>
</dbReference>
<reference evidence="1 2" key="1">
    <citation type="journal article" date="2012" name="PLoS Pathog.">
        <title>Comparative pathogenomics reveals horizontally acquired novel virulence genes in fungi infecting cereal hosts.</title>
        <authorList>
            <person name="Gardiner D.M."/>
            <person name="McDonald M.C."/>
            <person name="Covarelli L."/>
            <person name="Solomon P.S."/>
            <person name="Rusu A.G."/>
            <person name="Marshall M."/>
            <person name="Kazan K."/>
            <person name="Chakraborty S."/>
            <person name="McDonald B.A."/>
            <person name="Manners J.M."/>
        </authorList>
    </citation>
    <scope>NUCLEOTIDE SEQUENCE [LARGE SCALE GENOMIC DNA]</scope>
    <source>
        <strain evidence="1 2">CS3096</strain>
    </source>
</reference>
<dbReference type="AlphaFoldDB" id="K3UF69"/>
<dbReference type="HOGENOM" id="CLU_1384244_0_0_1"/>
<name>K3UF69_FUSPC</name>
<keyword evidence="2" id="KW-1185">Reference proteome</keyword>
<proteinExistence type="predicted"/>
<comment type="caution">
    <text evidence="1">The sequence shown here is derived from an EMBL/GenBank/DDBJ whole genome shotgun (WGS) entry which is preliminary data.</text>
</comment>
<organism evidence="1 2">
    <name type="scientific">Fusarium pseudograminearum (strain CS3096)</name>
    <name type="common">Wheat and barley crown-rot fungus</name>
    <dbReference type="NCBI Taxonomy" id="1028729"/>
    <lineage>
        <taxon>Eukaryota</taxon>
        <taxon>Fungi</taxon>
        <taxon>Dikarya</taxon>
        <taxon>Ascomycota</taxon>
        <taxon>Pezizomycotina</taxon>
        <taxon>Sordariomycetes</taxon>
        <taxon>Hypocreomycetidae</taxon>
        <taxon>Hypocreales</taxon>
        <taxon>Nectriaceae</taxon>
        <taxon>Fusarium</taxon>
    </lineage>
</organism>
<dbReference type="RefSeq" id="XP_009260895.1">
    <property type="nucleotide sequence ID" value="XM_009262620.1"/>
</dbReference>
<dbReference type="KEGG" id="fpu:FPSE_09503"/>
<accession>K3UF69</accession>
<gene>
    <name evidence="1" type="ORF">FPSE_09503</name>
</gene>